<sequence length="68" mass="7622">MQERSVLIVILSLVAILAVTFIKNKNKENGDDIMSCKLRKIINTSLDFLFTISENITESVLLAKALQI</sequence>
<organism evidence="2 3">
    <name type="scientific">Eubacterium ventriosum</name>
    <dbReference type="NCBI Taxonomy" id="39496"/>
    <lineage>
        <taxon>Bacteria</taxon>
        <taxon>Bacillati</taxon>
        <taxon>Bacillota</taxon>
        <taxon>Clostridia</taxon>
        <taxon>Eubacteriales</taxon>
        <taxon>Eubacteriaceae</taxon>
        <taxon>Eubacterium</taxon>
    </lineage>
</organism>
<keyword evidence="1" id="KW-1133">Transmembrane helix</keyword>
<proteinExistence type="predicted"/>
<evidence type="ECO:0000313" key="3">
    <source>
        <dbReference type="Proteomes" id="UP000283314"/>
    </source>
</evidence>
<dbReference type="AlphaFoldDB" id="A0A415LF37"/>
<evidence type="ECO:0000313" key="2">
    <source>
        <dbReference type="EMBL" id="RHL47112.1"/>
    </source>
</evidence>
<reference evidence="2 3" key="1">
    <citation type="submission" date="2018-08" db="EMBL/GenBank/DDBJ databases">
        <title>A genome reference for cultivated species of the human gut microbiota.</title>
        <authorList>
            <person name="Zou Y."/>
            <person name="Xue W."/>
            <person name="Luo G."/>
        </authorList>
    </citation>
    <scope>NUCLEOTIDE SEQUENCE [LARGE SCALE GENOMIC DNA]</scope>
    <source>
        <strain evidence="2 3">AF37-4</strain>
    </source>
</reference>
<protein>
    <submittedName>
        <fullName evidence="2">Uncharacterized protein</fullName>
    </submittedName>
</protein>
<gene>
    <name evidence="2" type="ORF">DW018_03035</name>
</gene>
<name>A0A415LF37_9FIRM</name>
<keyword evidence="1" id="KW-0472">Membrane</keyword>
<keyword evidence="1" id="KW-0812">Transmembrane</keyword>
<comment type="caution">
    <text evidence="2">The sequence shown here is derived from an EMBL/GenBank/DDBJ whole genome shotgun (WGS) entry which is preliminary data.</text>
</comment>
<dbReference type="EMBL" id="QROT01000002">
    <property type="protein sequence ID" value="RHL47112.1"/>
    <property type="molecule type" value="Genomic_DNA"/>
</dbReference>
<evidence type="ECO:0000256" key="1">
    <source>
        <dbReference type="SAM" id="Phobius"/>
    </source>
</evidence>
<accession>A0A415LF37</accession>
<feature type="transmembrane region" description="Helical" evidence="1">
    <location>
        <begin position="6"/>
        <end position="22"/>
    </location>
</feature>
<dbReference type="Proteomes" id="UP000283314">
    <property type="component" value="Unassembled WGS sequence"/>
</dbReference>